<keyword evidence="4 6" id="KW-0131">Cell cycle</keyword>
<dbReference type="InterPro" id="IPR016098">
    <property type="entry name" value="CAP/MinC_C"/>
</dbReference>
<evidence type="ECO:0000256" key="4">
    <source>
        <dbReference type="ARBA" id="ARBA00023306"/>
    </source>
</evidence>
<feature type="domain" description="Septum formation inhibitor MinC C-terminal" evidence="7">
    <location>
        <begin position="149"/>
        <end position="252"/>
    </location>
</feature>
<sequence>MASIVNSKYPPAFQLKGGLYTLTTLELHTTSHRRLKQQLEGMTSKAPHFFQQTPVVLDLDKLENDNEELNLVSIQHLLHHTGMVLVALRGGTEYHKKTARLAGVAWLPHQKQKRHSAPTGSNVVMLSQPDSSIPVEKHKADPARAEATIVSRPVRSGQQLHSEGDLIVLGQVSEGAELLAGGHIHVYGPCRGRVLAGINGDKKARIFCNQFEAELVSISGQYKLTSKDQNSLWSHRWGLNAQVFLDDDHLHIAALS</sequence>
<dbReference type="SUPFAM" id="SSF63848">
    <property type="entry name" value="Cell-division inhibitor MinC, C-terminal domain"/>
    <property type="match status" value="1"/>
</dbReference>
<comment type="similarity">
    <text evidence="1 6">Belongs to the MinC family.</text>
</comment>
<protein>
    <recommendedName>
        <fullName evidence="6">Probable septum site-determining protein MinC</fullName>
    </recommendedName>
</protein>
<gene>
    <name evidence="6 9" type="primary">minC</name>
    <name evidence="9" type="ORF">NX722_04155</name>
</gene>
<dbReference type="InterPro" id="IPR007874">
    <property type="entry name" value="MinC_N"/>
</dbReference>
<reference evidence="9 10" key="1">
    <citation type="submission" date="2022-10" db="EMBL/GenBank/DDBJ databases">
        <title>High-quality genome sequences of two octocoral-associated bacteria, Endozoicomonas euniceicola EF212 and Endozoicomonas gorgoniicola PS125.</title>
        <authorList>
            <person name="Chiou Y.-J."/>
            <person name="Chen Y.-H."/>
        </authorList>
    </citation>
    <scope>NUCLEOTIDE SEQUENCE [LARGE SCALE GENOMIC DNA]</scope>
    <source>
        <strain evidence="9 10">PS125</strain>
    </source>
</reference>
<dbReference type="Gene3D" id="3.30.70.260">
    <property type="match status" value="1"/>
</dbReference>
<evidence type="ECO:0000256" key="3">
    <source>
        <dbReference type="ARBA" id="ARBA00023210"/>
    </source>
</evidence>
<evidence type="ECO:0000256" key="5">
    <source>
        <dbReference type="ARBA" id="ARBA00025606"/>
    </source>
</evidence>
<evidence type="ECO:0000256" key="1">
    <source>
        <dbReference type="ARBA" id="ARBA00006291"/>
    </source>
</evidence>
<comment type="caution">
    <text evidence="9">The sequence shown here is derived from an EMBL/GenBank/DDBJ whole genome shotgun (WGS) entry which is preliminary data.</text>
</comment>
<evidence type="ECO:0000259" key="8">
    <source>
        <dbReference type="Pfam" id="PF05209"/>
    </source>
</evidence>
<keyword evidence="10" id="KW-1185">Reference proteome</keyword>
<evidence type="ECO:0000259" key="7">
    <source>
        <dbReference type="Pfam" id="PF03775"/>
    </source>
</evidence>
<feature type="domain" description="Septum formation inhibitor MinC N-terminal" evidence="8">
    <location>
        <begin position="13"/>
        <end position="85"/>
    </location>
</feature>
<dbReference type="Pfam" id="PF05209">
    <property type="entry name" value="MinC_N"/>
    <property type="match status" value="1"/>
</dbReference>
<dbReference type="InterPro" id="IPR036145">
    <property type="entry name" value="MinC_C_sf"/>
</dbReference>
<dbReference type="NCBIfam" id="TIGR01222">
    <property type="entry name" value="minC"/>
    <property type="match status" value="1"/>
</dbReference>
<evidence type="ECO:0000313" key="9">
    <source>
        <dbReference type="EMBL" id="MCW7551845.1"/>
    </source>
</evidence>
<proteinExistence type="inferred from homology"/>
<dbReference type="InterPro" id="IPR005526">
    <property type="entry name" value="Septum_form_inhib_MinC_C"/>
</dbReference>
<dbReference type="Pfam" id="PF03775">
    <property type="entry name" value="MinC_C"/>
    <property type="match status" value="1"/>
</dbReference>
<evidence type="ECO:0000256" key="2">
    <source>
        <dbReference type="ARBA" id="ARBA00022618"/>
    </source>
</evidence>
<keyword evidence="2 6" id="KW-0132">Cell division</keyword>
<dbReference type="RefSeq" id="WP_262566843.1">
    <property type="nucleotide sequence ID" value="NZ_JAPFCC010000001.1"/>
</dbReference>
<comment type="function">
    <text evidence="5 6">Cell division inhibitor that blocks the formation of polar Z ring septums. Rapidly oscillates between the poles of the cell to destabilize FtsZ filaments that have formed before they mature into polar Z rings. Prevents FtsZ polymerization.</text>
</comment>
<dbReference type="EMBL" id="JAPFCC010000001">
    <property type="protein sequence ID" value="MCW7551845.1"/>
    <property type="molecule type" value="Genomic_DNA"/>
</dbReference>
<comment type="subunit">
    <text evidence="6">Interacts with MinD and FtsZ.</text>
</comment>
<dbReference type="Proteomes" id="UP001209854">
    <property type="component" value="Unassembled WGS sequence"/>
</dbReference>
<dbReference type="Gene3D" id="2.160.20.70">
    <property type="match status" value="1"/>
</dbReference>
<dbReference type="HAMAP" id="MF_00267">
    <property type="entry name" value="MinC"/>
    <property type="match status" value="1"/>
</dbReference>
<organism evidence="9 10">
    <name type="scientific">Endozoicomonas gorgoniicola</name>
    <dbReference type="NCBI Taxonomy" id="1234144"/>
    <lineage>
        <taxon>Bacteria</taxon>
        <taxon>Pseudomonadati</taxon>
        <taxon>Pseudomonadota</taxon>
        <taxon>Gammaproteobacteria</taxon>
        <taxon>Oceanospirillales</taxon>
        <taxon>Endozoicomonadaceae</taxon>
        <taxon>Endozoicomonas</taxon>
    </lineage>
</organism>
<keyword evidence="3 6" id="KW-0717">Septation</keyword>
<evidence type="ECO:0000256" key="6">
    <source>
        <dbReference type="HAMAP-Rule" id="MF_00267"/>
    </source>
</evidence>
<dbReference type="PANTHER" id="PTHR34108">
    <property type="entry name" value="SEPTUM SITE-DETERMINING PROTEIN MINC"/>
    <property type="match status" value="1"/>
</dbReference>
<name>A0ABT3MR55_9GAMM</name>
<accession>A0ABT3MR55</accession>
<evidence type="ECO:0000313" key="10">
    <source>
        <dbReference type="Proteomes" id="UP001209854"/>
    </source>
</evidence>
<dbReference type="InterPro" id="IPR013033">
    <property type="entry name" value="MinC"/>
</dbReference>
<dbReference type="PANTHER" id="PTHR34108:SF1">
    <property type="entry name" value="SEPTUM SITE-DETERMINING PROTEIN MINC"/>
    <property type="match status" value="1"/>
</dbReference>